<reference evidence="4 5" key="1">
    <citation type="submission" date="2017-10" db="EMBL/GenBank/DDBJ databases">
        <title>A large-scale comparative metagenomic study reveals the eutrophication-driven functional interactions in six Microcystis-epibionts communities.</title>
        <authorList>
            <person name="Li Q."/>
            <person name="Lin F."/>
        </authorList>
    </citation>
    <scope>NUCLEOTIDE SEQUENCE [LARGE SCALE GENOMIC DNA]</scope>
    <source>
        <strain evidence="4">TW10</strain>
    </source>
</reference>
<dbReference type="PANTHER" id="PTHR21047:SF2">
    <property type="entry name" value="THYMIDINE DIPHOSPHO-4-KETO-RHAMNOSE 3,5-EPIMERASE"/>
    <property type="match status" value="1"/>
</dbReference>
<feature type="active site" description="Proton acceptor" evidence="1">
    <location>
        <position position="61"/>
    </location>
</feature>
<dbReference type="Gene3D" id="2.60.120.10">
    <property type="entry name" value="Jelly Rolls"/>
    <property type="match status" value="1"/>
</dbReference>
<dbReference type="NCBIfam" id="TIGR01221">
    <property type="entry name" value="rmlC"/>
    <property type="match status" value="1"/>
</dbReference>
<dbReference type="GO" id="GO:0019305">
    <property type="term" value="P:dTDP-rhamnose biosynthetic process"/>
    <property type="evidence" value="ECO:0007669"/>
    <property type="project" value="UniProtKB-UniRule"/>
</dbReference>
<keyword evidence="3 4" id="KW-0413">Isomerase</keyword>
<dbReference type="CDD" id="cd00438">
    <property type="entry name" value="cupin_RmlC"/>
    <property type="match status" value="1"/>
</dbReference>
<dbReference type="EMBL" id="QQWD01000007">
    <property type="protein sequence ID" value="REJ53553.1"/>
    <property type="molecule type" value="Genomic_DNA"/>
</dbReference>
<comment type="subunit">
    <text evidence="3">Homodimer.</text>
</comment>
<comment type="function">
    <text evidence="3">Catalyzes the epimerization of the C3' and C5'positions of dTDP-6-deoxy-D-xylo-4-hexulose, forming dTDP-6-deoxy-L-lyxo-4-hexulose.</text>
</comment>
<gene>
    <name evidence="4" type="primary">rfbC</name>
    <name evidence="4" type="ORF">DWQ51_07845</name>
</gene>
<evidence type="ECO:0000256" key="1">
    <source>
        <dbReference type="PIRSR" id="PIRSR600888-1"/>
    </source>
</evidence>
<protein>
    <recommendedName>
        <fullName evidence="3">dTDP-4-dehydrorhamnose 3,5-epimerase</fullName>
        <ecNumber evidence="3">5.1.3.13</ecNumber>
    </recommendedName>
    <alternativeName>
        <fullName evidence="3">Thymidine diphospho-4-keto-rhamnose 3,5-epimerase</fullName>
    </alternativeName>
</protein>
<dbReference type="GO" id="GO:0005829">
    <property type="term" value="C:cytosol"/>
    <property type="evidence" value="ECO:0007669"/>
    <property type="project" value="TreeGrafter"/>
</dbReference>
<evidence type="ECO:0000256" key="2">
    <source>
        <dbReference type="PIRSR" id="PIRSR600888-3"/>
    </source>
</evidence>
<dbReference type="PANTHER" id="PTHR21047">
    <property type="entry name" value="DTDP-6-DEOXY-D-GLUCOSE-3,5 EPIMERASE"/>
    <property type="match status" value="1"/>
</dbReference>
<dbReference type="InterPro" id="IPR014710">
    <property type="entry name" value="RmlC-like_jellyroll"/>
</dbReference>
<dbReference type="InterPro" id="IPR000888">
    <property type="entry name" value="RmlC-like"/>
</dbReference>
<feature type="active site" description="Proton donor" evidence="1">
    <location>
        <position position="131"/>
    </location>
</feature>
<dbReference type="GO" id="GO:0000271">
    <property type="term" value="P:polysaccharide biosynthetic process"/>
    <property type="evidence" value="ECO:0007669"/>
    <property type="project" value="TreeGrafter"/>
</dbReference>
<dbReference type="InterPro" id="IPR011051">
    <property type="entry name" value="RmlC_Cupin_sf"/>
</dbReference>
<evidence type="ECO:0000256" key="3">
    <source>
        <dbReference type="RuleBase" id="RU364069"/>
    </source>
</evidence>
<comment type="similarity">
    <text evidence="3">Belongs to the dTDP-4-dehydrorhamnose 3,5-epimerase family.</text>
</comment>
<proteinExistence type="inferred from homology"/>
<dbReference type="Pfam" id="PF00908">
    <property type="entry name" value="dTDP_sugar_isom"/>
    <property type="match status" value="1"/>
</dbReference>
<dbReference type="SUPFAM" id="SSF51182">
    <property type="entry name" value="RmlC-like cupins"/>
    <property type="match status" value="1"/>
</dbReference>
<comment type="caution">
    <text evidence="4">The sequence shown here is derived from an EMBL/GenBank/DDBJ whole genome shotgun (WGS) entry which is preliminary data.</text>
</comment>
<name>A0A3E0M382_9CHRO</name>
<dbReference type="Proteomes" id="UP000257002">
    <property type="component" value="Unassembled WGS sequence"/>
</dbReference>
<dbReference type="UniPathway" id="UPA00124"/>
<comment type="pathway">
    <text evidence="3">Carbohydrate biosynthesis; dTDP-L-rhamnose biosynthesis.</text>
</comment>
<comment type="catalytic activity">
    <reaction evidence="3">
        <text>dTDP-4-dehydro-6-deoxy-alpha-D-glucose = dTDP-4-dehydro-beta-L-rhamnose</text>
        <dbReference type="Rhea" id="RHEA:16969"/>
        <dbReference type="ChEBI" id="CHEBI:57649"/>
        <dbReference type="ChEBI" id="CHEBI:62830"/>
        <dbReference type="EC" id="5.1.3.13"/>
    </reaction>
</comment>
<feature type="site" description="Participates in a stacking interaction with the thymidine ring of dTDP-4-oxo-6-deoxyglucose" evidence="2">
    <location>
        <position position="137"/>
    </location>
</feature>
<sequence>MKITETRIPKCYEIVPTILQDKRGRFVKTLHQDIYESHQLIIHFAEEYYSVSKKNVLRGLHFQVPPQDCTKMVYCLEGSVIDVVVDLRKGSPTFGEFELFNLSSENGKIIYIPSGLAHGFYVTSETAIMLYKVSTVYSPKEDTGILWNSVVIPWPNPNPILSERDQSFLPFSEFRSPFVY</sequence>
<organism evidence="4 5">
    <name type="scientific">Microcystis wesenbergii TW10</name>
    <dbReference type="NCBI Taxonomy" id="2060474"/>
    <lineage>
        <taxon>Bacteria</taxon>
        <taxon>Bacillati</taxon>
        <taxon>Cyanobacteriota</taxon>
        <taxon>Cyanophyceae</taxon>
        <taxon>Oscillatoriophycideae</taxon>
        <taxon>Chroococcales</taxon>
        <taxon>Microcystaceae</taxon>
        <taxon>Microcystis</taxon>
    </lineage>
</organism>
<dbReference type="GO" id="GO:0008830">
    <property type="term" value="F:dTDP-4-dehydrorhamnose 3,5-epimerase activity"/>
    <property type="evidence" value="ECO:0007669"/>
    <property type="project" value="UniProtKB-UniRule"/>
</dbReference>
<dbReference type="EC" id="5.1.3.13" evidence="3"/>
<evidence type="ECO:0000313" key="5">
    <source>
        <dbReference type="Proteomes" id="UP000257002"/>
    </source>
</evidence>
<dbReference type="AlphaFoldDB" id="A0A3E0M382"/>
<evidence type="ECO:0000313" key="4">
    <source>
        <dbReference type="EMBL" id="REJ53553.1"/>
    </source>
</evidence>
<accession>A0A3E0M382</accession>